<feature type="domain" description="Response regulatory" evidence="2">
    <location>
        <begin position="1"/>
        <end position="83"/>
    </location>
</feature>
<evidence type="ECO:0000313" key="3">
    <source>
        <dbReference type="EMBL" id="OSJ36449.1"/>
    </source>
</evidence>
<dbReference type="SUPFAM" id="SSF52172">
    <property type="entry name" value="CheY-like"/>
    <property type="match status" value="1"/>
</dbReference>
<feature type="modified residue" description="4-aspartylphosphate" evidence="1">
    <location>
        <position position="36"/>
    </location>
</feature>
<name>A0A1Y2JWH7_BRAJP</name>
<dbReference type="Proteomes" id="UP000193335">
    <property type="component" value="Unassembled WGS sequence"/>
</dbReference>
<protein>
    <recommendedName>
        <fullName evidence="2">Response regulatory domain-containing protein</fullName>
    </recommendedName>
</protein>
<keyword evidence="1" id="KW-0597">Phosphoprotein</keyword>
<dbReference type="InterPro" id="IPR001789">
    <property type="entry name" value="Sig_transdc_resp-reg_receiver"/>
</dbReference>
<dbReference type="AlphaFoldDB" id="A0A1Y2JWH7"/>
<evidence type="ECO:0000256" key="1">
    <source>
        <dbReference type="PROSITE-ProRule" id="PRU00169"/>
    </source>
</evidence>
<evidence type="ECO:0000313" key="4">
    <source>
        <dbReference type="Proteomes" id="UP000193335"/>
    </source>
</evidence>
<accession>A0A1Y2JWH7</accession>
<sequence length="83" mass="9171">MVDALREEEYEVIHVADGEKALAWHGRRITDVLITDVKLPGGIDGWQIAEHCRATLSDSAMNLAKLNQQTHLISSLKAFAKAC</sequence>
<dbReference type="Gene3D" id="3.40.50.2300">
    <property type="match status" value="1"/>
</dbReference>
<dbReference type="InterPro" id="IPR011006">
    <property type="entry name" value="CheY-like_superfamily"/>
</dbReference>
<dbReference type="EMBL" id="NAFL01000193">
    <property type="protein sequence ID" value="OSJ36449.1"/>
    <property type="molecule type" value="Genomic_DNA"/>
</dbReference>
<gene>
    <name evidence="3" type="ORF">BSZ19_04160</name>
</gene>
<comment type="caution">
    <text evidence="3">The sequence shown here is derived from an EMBL/GenBank/DDBJ whole genome shotgun (WGS) entry which is preliminary data.</text>
</comment>
<reference evidence="3 4" key="1">
    <citation type="submission" date="2017-03" db="EMBL/GenBank/DDBJ databases">
        <title>Whole genome sequences of fourteen strains of Bradyrhizobium canariense and one strain of Bradyrhizobium japonicum isolated from Lupinus (Papilionoideae: Genisteae) species in Algeria.</title>
        <authorList>
            <person name="Crovadore J."/>
            <person name="Chekireb D."/>
            <person name="Brachmann A."/>
            <person name="Chablais R."/>
            <person name="Cochard B."/>
            <person name="Lefort F."/>
        </authorList>
    </citation>
    <scope>NUCLEOTIDE SEQUENCE [LARGE SCALE GENOMIC DNA]</scope>
    <source>
        <strain evidence="3 4">UBMA197</strain>
    </source>
</reference>
<proteinExistence type="predicted"/>
<organism evidence="3 4">
    <name type="scientific">Bradyrhizobium japonicum</name>
    <dbReference type="NCBI Taxonomy" id="375"/>
    <lineage>
        <taxon>Bacteria</taxon>
        <taxon>Pseudomonadati</taxon>
        <taxon>Pseudomonadota</taxon>
        <taxon>Alphaproteobacteria</taxon>
        <taxon>Hyphomicrobiales</taxon>
        <taxon>Nitrobacteraceae</taxon>
        <taxon>Bradyrhizobium</taxon>
    </lineage>
</organism>
<dbReference type="PROSITE" id="PS50110">
    <property type="entry name" value="RESPONSE_REGULATORY"/>
    <property type="match status" value="1"/>
</dbReference>
<evidence type="ECO:0000259" key="2">
    <source>
        <dbReference type="PROSITE" id="PS50110"/>
    </source>
</evidence>
<dbReference type="GO" id="GO:0000160">
    <property type="term" value="P:phosphorelay signal transduction system"/>
    <property type="evidence" value="ECO:0007669"/>
    <property type="project" value="InterPro"/>
</dbReference>